<name>A0ABP1RQ97_9HEXA</name>
<evidence type="ECO:0000313" key="2">
    <source>
        <dbReference type="Proteomes" id="UP001642540"/>
    </source>
</evidence>
<gene>
    <name evidence="1" type="ORF">ODALV1_LOCUS24895</name>
</gene>
<keyword evidence="2" id="KW-1185">Reference proteome</keyword>
<organism evidence="1 2">
    <name type="scientific">Orchesella dallaii</name>
    <dbReference type="NCBI Taxonomy" id="48710"/>
    <lineage>
        <taxon>Eukaryota</taxon>
        <taxon>Metazoa</taxon>
        <taxon>Ecdysozoa</taxon>
        <taxon>Arthropoda</taxon>
        <taxon>Hexapoda</taxon>
        <taxon>Collembola</taxon>
        <taxon>Entomobryomorpha</taxon>
        <taxon>Entomobryoidea</taxon>
        <taxon>Orchesellidae</taxon>
        <taxon>Orchesellinae</taxon>
        <taxon>Orchesella</taxon>
    </lineage>
</organism>
<accession>A0ABP1RQ97</accession>
<evidence type="ECO:0000313" key="1">
    <source>
        <dbReference type="EMBL" id="CAL8133073.1"/>
    </source>
</evidence>
<reference evidence="1 2" key="1">
    <citation type="submission" date="2024-08" db="EMBL/GenBank/DDBJ databases">
        <authorList>
            <person name="Cucini C."/>
            <person name="Frati F."/>
        </authorList>
    </citation>
    <scope>NUCLEOTIDE SEQUENCE [LARGE SCALE GENOMIC DNA]</scope>
</reference>
<comment type="caution">
    <text evidence="1">The sequence shown here is derived from an EMBL/GenBank/DDBJ whole genome shotgun (WGS) entry which is preliminary data.</text>
</comment>
<dbReference type="Proteomes" id="UP001642540">
    <property type="component" value="Unassembled WGS sequence"/>
</dbReference>
<sequence>MKTFRPSCCIAETIDYNDYIEEFEKFENVIIPAILRIQSEEPVGKRKDHTLKMNSNATIRRYDFQAKRYVPFYEQPGLVHPNEHFKILRNEQPIILAINPLEE</sequence>
<protein>
    <submittedName>
        <fullName evidence="1">Uncharacterized protein</fullName>
    </submittedName>
</protein>
<dbReference type="EMBL" id="CAXLJM020000096">
    <property type="protein sequence ID" value="CAL8133073.1"/>
    <property type="molecule type" value="Genomic_DNA"/>
</dbReference>
<proteinExistence type="predicted"/>